<dbReference type="Proteomes" id="UP000818029">
    <property type="component" value="Chromosome D12"/>
</dbReference>
<dbReference type="Pfam" id="PF13456">
    <property type="entry name" value="RVT_3"/>
    <property type="match status" value="1"/>
</dbReference>
<dbReference type="InterPro" id="IPR012337">
    <property type="entry name" value="RNaseH-like_sf"/>
</dbReference>
<reference evidence="3" key="2">
    <citation type="submission" date="2025-08" db="UniProtKB">
        <authorList>
            <consortium name="RefSeq"/>
        </authorList>
    </citation>
    <scope>IDENTIFICATION</scope>
</reference>
<dbReference type="Gene3D" id="3.30.420.10">
    <property type="entry name" value="Ribonuclease H-like superfamily/Ribonuclease H"/>
    <property type="match status" value="1"/>
</dbReference>
<dbReference type="CDD" id="cd06222">
    <property type="entry name" value="RNase_H_like"/>
    <property type="match status" value="1"/>
</dbReference>
<reference evidence="2" key="1">
    <citation type="journal article" date="2020" name="Nat. Genet.">
        <title>Genomic diversifications of five Gossypium allopolyploid species and their impact on cotton improvement.</title>
        <authorList>
            <person name="Chen Z.J."/>
            <person name="Sreedasyam A."/>
            <person name="Ando A."/>
            <person name="Song Q."/>
            <person name="De Santiago L.M."/>
            <person name="Hulse-Kemp A.M."/>
            <person name="Ding M."/>
            <person name="Ye W."/>
            <person name="Kirkbride R.C."/>
            <person name="Jenkins J."/>
            <person name="Plott C."/>
            <person name="Lovell J."/>
            <person name="Lin Y.M."/>
            <person name="Vaughn R."/>
            <person name="Liu B."/>
            <person name="Simpson S."/>
            <person name="Scheffler B.E."/>
            <person name="Wen L."/>
            <person name="Saski C.A."/>
            <person name="Grover C.E."/>
            <person name="Hu G."/>
            <person name="Conover J.L."/>
            <person name="Carlson J.W."/>
            <person name="Shu S."/>
            <person name="Boston L.B."/>
            <person name="Williams M."/>
            <person name="Peterson D.G."/>
            <person name="McGee K."/>
            <person name="Jones D.C."/>
            <person name="Wendel J.F."/>
            <person name="Stelly D.M."/>
            <person name="Grimwood J."/>
            <person name="Schmutz J."/>
        </authorList>
    </citation>
    <scope>NUCLEOTIDE SEQUENCE [LARGE SCALE GENOMIC DNA]</scope>
    <source>
        <strain evidence="2">cv. TM-1</strain>
    </source>
</reference>
<keyword evidence="2" id="KW-1185">Reference proteome</keyword>
<dbReference type="InterPro" id="IPR053151">
    <property type="entry name" value="RNase_H-like"/>
</dbReference>
<feature type="domain" description="RNase H type-1" evidence="1">
    <location>
        <begin position="132"/>
        <end position="224"/>
    </location>
</feature>
<evidence type="ECO:0000313" key="2">
    <source>
        <dbReference type="Proteomes" id="UP000818029"/>
    </source>
</evidence>
<dbReference type="RefSeq" id="XP_016731522.1">
    <property type="nucleotide sequence ID" value="XM_016876033.1"/>
</dbReference>
<sequence>MSILITDNQTSFVGGRCIMDNVVIAQEVIYSMGMKKREERLGVGEDRYGESIRLDLAEWVHSNLSGEFQVGFGGDESRIYFAVIEKVEEMVSSTKCFAEHVIETSPKGSRTRDSQVDMERWCLPNHGWIKINTDGAASRNKNWLVDGGLLRDSFGNWIEGFQRSVKRGFAVNSELWAILHRLEIAETRGYTKVIVEFDCKVVVDMIKECSESTPSMTIVRKIKEVTR</sequence>
<dbReference type="InterPro" id="IPR002156">
    <property type="entry name" value="RNaseH_domain"/>
</dbReference>
<protein>
    <recommendedName>
        <fullName evidence="1">RNase H type-1 domain-containing protein</fullName>
    </recommendedName>
</protein>
<gene>
    <name evidence="3" type="primary">LOC107942376</name>
</gene>
<dbReference type="PANTHER" id="PTHR47723:SF19">
    <property type="entry name" value="POLYNUCLEOTIDYL TRANSFERASE, RIBONUCLEASE H-LIKE SUPERFAMILY PROTEIN"/>
    <property type="match status" value="1"/>
</dbReference>
<proteinExistence type="predicted"/>
<dbReference type="GO" id="GO:0003676">
    <property type="term" value="F:nucleic acid binding"/>
    <property type="evidence" value="ECO:0007669"/>
    <property type="project" value="InterPro"/>
</dbReference>
<evidence type="ECO:0000259" key="1">
    <source>
        <dbReference type="Pfam" id="PF13456"/>
    </source>
</evidence>
<evidence type="ECO:0000313" key="3">
    <source>
        <dbReference type="RefSeq" id="XP_016731522.1"/>
    </source>
</evidence>
<accession>A0A1U8MXF8</accession>
<dbReference type="InterPro" id="IPR044730">
    <property type="entry name" value="RNase_H-like_dom_plant"/>
</dbReference>
<dbReference type="KEGG" id="ghi:107942376"/>
<dbReference type="GO" id="GO:0004523">
    <property type="term" value="F:RNA-DNA hybrid ribonuclease activity"/>
    <property type="evidence" value="ECO:0007669"/>
    <property type="project" value="InterPro"/>
</dbReference>
<dbReference type="GeneID" id="107942376"/>
<dbReference type="OrthoDB" id="1001042at2759"/>
<name>A0A1U8MXF8_GOSHI</name>
<dbReference type="SUPFAM" id="SSF53098">
    <property type="entry name" value="Ribonuclease H-like"/>
    <property type="match status" value="1"/>
</dbReference>
<dbReference type="AlphaFoldDB" id="A0A1U8MXF8"/>
<dbReference type="InterPro" id="IPR036397">
    <property type="entry name" value="RNaseH_sf"/>
</dbReference>
<dbReference type="PaxDb" id="3635-A0A1U8MXF8"/>
<dbReference type="PANTHER" id="PTHR47723">
    <property type="entry name" value="OS05G0353850 PROTEIN"/>
    <property type="match status" value="1"/>
</dbReference>
<organism evidence="2 3">
    <name type="scientific">Gossypium hirsutum</name>
    <name type="common">Upland cotton</name>
    <name type="synonym">Gossypium mexicanum</name>
    <dbReference type="NCBI Taxonomy" id="3635"/>
    <lineage>
        <taxon>Eukaryota</taxon>
        <taxon>Viridiplantae</taxon>
        <taxon>Streptophyta</taxon>
        <taxon>Embryophyta</taxon>
        <taxon>Tracheophyta</taxon>
        <taxon>Spermatophyta</taxon>
        <taxon>Magnoliopsida</taxon>
        <taxon>eudicotyledons</taxon>
        <taxon>Gunneridae</taxon>
        <taxon>Pentapetalae</taxon>
        <taxon>rosids</taxon>
        <taxon>malvids</taxon>
        <taxon>Malvales</taxon>
        <taxon>Malvaceae</taxon>
        <taxon>Malvoideae</taxon>
        <taxon>Gossypium</taxon>
    </lineage>
</organism>